<accession>A0A0U5AX02</accession>
<sequence length="331" mass="36348">MNLSFNWKSIWIATCLGIGTVGTIFPSAAFAATRPSDVPAEHWAWKNSTLPWALDAHILGSATDDTPIRPAAAVTEAEALDMLFHFFTDTQNEDLTGEHPYELAKRYNLPVAVDPNDHTKPLTRGQAARLLAAAKGYNYQTDSAIAFLYEKGLSQGKTEKTIEGFDAGSVISRVEFIQLLRGMADRKLDGTISICPQTESTHPALDSYRRTQIGTIQDNLRRAKTAYSTSDSGYWTDTLYRIAKQTSVPDHTLTIPLPPLSKDETITYHVIADTWHSGTYTSGADTLKFPSSGNWSVTLIVSQGNRILGDLSLNSANHAIEINSTLIEKTK</sequence>
<dbReference type="OrthoDB" id="2678541at2"/>
<proteinExistence type="predicted"/>
<reference evidence="1 2" key="1">
    <citation type="submission" date="2015-12" db="EMBL/GenBank/DDBJ databases">
        <title>Genome sequence of Aneurinibacillus soli.</title>
        <authorList>
            <person name="Lee J.S."/>
            <person name="Lee K.C."/>
            <person name="Kim K.K."/>
            <person name="Lee B.W."/>
        </authorList>
    </citation>
    <scope>NUCLEOTIDE SEQUENCE [LARGE SCALE GENOMIC DNA]</scope>
    <source>
        <strain evidence="1 2">CB4</strain>
    </source>
</reference>
<evidence type="ECO:0000313" key="2">
    <source>
        <dbReference type="Proteomes" id="UP000217696"/>
    </source>
</evidence>
<evidence type="ECO:0000313" key="1">
    <source>
        <dbReference type="EMBL" id="BAU28257.1"/>
    </source>
</evidence>
<dbReference type="Proteomes" id="UP000217696">
    <property type="component" value="Chromosome"/>
</dbReference>
<gene>
    <name evidence="1" type="ORF">CB4_02431</name>
</gene>
<protein>
    <submittedName>
        <fullName evidence="1">Uncharacterized protein</fullName>
    </submittedName>
</protein>
<dbReference type="KEGG" id="asoc:CB4_02431"/>
<dbReference type="RefSeq" id="WP_096466025.1">
    <property type="nucleotide sequence ID" value="NZ_AP017312.1"/>
</dbReference>
<name>A0A0U5AX02_9BACL</name>
<keyword evidence="2" id="KW-1185">Reference proteome</keyword>
<dbReference type="EMBL" id="AP017312">
    <property type="protein sequence ID" value="BAU28257.1"/>
    <property type="molecule type" value="Genomic_DNA"/>
</dbReference>
<organism evidence="1 2">
    <name type="scientific">Aneurinibacillus soli</name>
    <dbReference type="NCBI Taxonomy" id="1500254"/>
    <lineage>
        <taxon>Bacteria</taxon>
        <taxon>Bacillati</taxon>
        <taxon>Bacillota</taxon>
        <taxon>Bacilli</taxon>
        <taxon>Bacillales</taxon>
        <taxon>Paenibacillaceae</taxon>
        <taxon>Aneurinibacillus group</taxon>
        <taxon>Aneurinibacillus</taxon>
    </lineage>
</organism>
<dbReference type="AlphaFoldDB" id="A0A0U5AX02"/>